<protein>
    <submittedName>
        <fullName evidence="8">Integrase</fullName>
    </submittedName>
</protein>
<evidence type="ECO:0000256" key="5">
    <source>
        <dbReference type="PROSITE-ProRule" id="PRU01248"/>
    </source>
</evidence>
<feature type="domain" description="Core-binding (CB)" evidence="7">
    <location>
        <begin position="140"/>
        <end position="219"/>
    </location>
</feature>
<dbReference type="Gene3D" id="3.30.160.390">
    <property type="entry name" value="Integrase, DNA-binding domain"/>
    <property type="match status" value="1"/>
</dbReference>
<evidence type="ECO:0000313" key="9">
    <source>
        <dbReference type="EMBL" id="STT05736.1"/>
    </source>
</evidence>
<dbReference type="AlphaFoldDB" id="A0A2X3GWA1"/>
<dbReference type="SUPFAM" id="SSF56349">
    <property type="entry name" value="DNA breaking-rejoining enzymes"/>
    <property type="match status" value="1"/>
</dbReference>
<evidence type="ECO:0000313" key="13">
    <source>
        <dbReference type="Proteomes" id="UP000282433"/>
    </source>
</evidence>
<dbReference type="Pfam" id="PF00589">
    <property type="entry name" value="Phage_integrase"/>
    <property type="match status" value="1"/>
</dbReference>
<dbReference type="InterPro" id="IPR011010">
    <property type="entry name" value="DNA_brk_join_enz"/>
</dbReference>
<proteinExistence type="inferred from homology"/>
<dbReference type="PANTHER" id="PTHR30629">
    <property type="entry name" value="PROPHAGE INTEGRASE"/>
    <property type="match status" value="1"/>
</dbReference>
<feature type="domain" description="Tyr recombinase" evidence="6">
    <location>
        <begin position="243"/>
        <end position="427"/>
    </location>
</feature>
<evidence type="ECO:0000256" key="1">
    <source>
        <dbReference type="ARBA" id="ARBA00008857"/>
    </source>
</evidence>
<evidence type="ECO:0000256" key="2">
    <source>
        <dbReference type="ARBA" id="ARBA00022908"/>
    </source>
</evidence>
<evidence type="ECO:0000259" key="7">
    <source>
        <dbReference type="PROSITE" id="PS51900"/>
    </source>
</evidence>
<keyword evidence="2" id="KW-0229">DNA integration</keyword>
<dbReference type="InterPro" id="IPR010998">
    <property type="entry name" value="Integrase_recombinase_N"/>
</dbReference>
<dbReference type="PANTHER" id="PTHR30629:SF2">
    <property type="entry name" value="PROPHAGE INTEGRASE INTS-RELATED"/>
    <property type="match status" value="1"/>
</dbReference>
<dbReference type="InterPro" id="IPR013762">
    <property type="entry name" value="Integrase-like_cat_sf"/>
</dbReference>
<evidence type="ECO:0000256" key="4">
    <source>
        <dbReference type="ARBA" id="ARBA00023172"/>
    </source>
</evidence>
<dbReference type="Proteomes" id="UP000251088">
    <property type="component" value="Unassembled WGS sequence"/>
</dbReference>
<dbReference type="GO" id="GO:0015074">
    <property type="term" value="P:DNA integration"/>
    <property type="evidence" value="ECO:0007669"/>
    <property type="project" value="UniProtKB-KW"/>
</dbReference>
<dbReference type="InterPro" id="IPR053876">
    <property type="entry name" value="Phage_int_M"/>
</dbReference>
<reference evidence="11 12" key="1">
    <citation type="submission" date="2018-06" db="EMBL/GenBank/DDBJ databases">
        <authorList>
            <consortium name="Pathogen Informatics"/>
            <person name="Doyle S."/>
        </authorList>
    </citation>
    <scope>NUCLEOTIDE SEQUENCE [LARGE SCALE GENOMIC DNA]</scope>
    <source>
        <strain evidence="9 12">NCTC13443</strain>
        <strain evidence="8 11">NCTC9128</strain>
    </source>
</reference>
<dbReference type="PROSITE" id="PS51900">
    <property type="entry name" value="CB"/>
    <property type="match status" value="1"/>
</dbReference>
<dbReference type="EMBL" id="UAWN01000015">
    <property type="protein sequence ID" value="SQC40659.1"/>
    <property type="molecule type" value="Genomic_DNA"/>
</dbReference>
<evidence type="ECO:0000256" key="3">
    <source>
        <dbReference type="ARBA" id="ARBA00023125"/>
    </source>
</evidence>
<dbReference type="Pfam" id="PF13356">
    <property type="entry name" value="Arm-DNA-bind_3"/>
    <property type="match status" value="1"/>
</dbReference>
<evidence type="ECO:0000259" key="6">
    <source>
        <dbReference type="PROSITE" id="PS51898"/>
    </source>
</evidence>
<keyword evidence="3 5" id="KW-0238">DNA-binding</keyword>
<evidence type="ECO:0000313" key="8">
    <source>
        <dbReference type="EMBL" id="SQC40659.1"/>
    </source>
</evidence>
<evidence type="ECO:0000313" key="12">
    <source>
        <dbReference type="Proteomes" id="UP000255518"/>
    </source>
</evidence>
<name>A0A2X3GWA1_KLEPN</name>
<gene>
    <name evidence="8" type="primary">intA_3</name>
    <name evidence="10" type="synonym">intA_2</name>
    <name evidence="9" type="synonym">intA_4</name>
    <name evidence="9" type="ORF">NCTC13443_05660</name>
    <name evidence="10" type="ORF">NCTC13635_01964</name>
    <name evidence="8" type="ORF">NCTC9128_06663</name>
</gene>
<organism evidence="8 11">
    <name type="scientific">Klebsiella pneumoniae</name>
    <dbReference type="NCBI Taxonomy" id="573"/>
    <lineage>
        <taxon>Bacteria</taxon>
        <taxon>Pseudomonadati</taxon>
        <taxon>Pseudomonadota</taxon>
        <taxon>Gammaproteobacteria</taxon>
        <taxon>Enterobacterales</taxon>
        <taxon>Enterobacteriaceae</taxon>
        <taxon>Klebsiella/Raoultella group</taxon>
        <taxon>Klebsiella</taxon>
        <taxon>Klebsiella pneumoniae complex</taxon>
    </lineage>
</organism>
<dbReference type="Proteomes" id="UP000282433">
    <property type="component" value="Chromosome"/>
</dbReference>
<dbReference type="Gene3D" id="1.10.443.10">
    <property type="entry name" value="Intergrase catalytic core"/>
    <property type="match status" value="1"/>
</dbReference>
<evidence type="ECO:0000313" key="10">
    <source>
        <dbReference type="EMBL" id="VEB01303.1"/>
    </source>
</evidence>
<dbReference type="InterPro" id="IPR044068">
    <property type="entry name" value="CB"/>
</dbReference>
<dbReference type="InterPro" id="IPR002104">
    <property type="entry name" value="Integrase_catalytic"/>
</dbReference>
<evidence type="ECO:0000313" key="11">
    <source>
        <dbReference type="Proteomes" id="UP000251088"/>
    </source>
</evidence>
<dbReference type="GO" id="GO:0006310">
    <property type="term" value="P:DNA recombination"/>
    <property type="evidence" value="ECO:0007669"/>
    <property type="project" value="UniProtKB-KW"/>
</dbReference>
<dbReference type="EMBL" id="UGKT01000001">
    <property type="protein sequence ID" value="STT05736.1"/>
    <property type="molecule type" value="Genomic_DNA"/>
</dbReference>
<dbReference type="Proteomes" id="UP000255518">
    <property type="component" value="Unassembled WGS sequence"/>
</dbReference>
<dbReference type="EMBL" id="LR134162">
    <property type="protein sequence ID" value="VEB01303.1"/>
    <property type="molecule type" value="Genomic_DNA"/>
</dbReference>
<sequence>MIISQSFGYTSKQFGYISRCTQWIMVRIFRYSHMPKLTDMQIRAWIKSGERFEGRADGDGLYLRFRKEDKTPFWRYRYKLMGKARTMMIGSYSDFSLAKARDIAKELSARVALGYDVAAEKQERKAEAIAKIEAEKNAIHVSELAAEYYARQIETTYKHPELFRSSLQKNIVALIGKMKVEDVRPRHIDSVLQDVLERGSPTVANDVLRMLKRLFDYAVVRGMIEVNPAISFGSKDAGGKEQGRKRALSRDELIMFFKALRRGRGISRENELTFKIILALGVRKMELCAAEWSEFDLDNEVWHLPGSRAKNGDDIDIPLPAPVIEWIKEIRLFAGDSRWLIPARRARTTAHVSRATLNMVMPSVLKEMADVEPFSIHDLRRTMRTQMAAIGIDPVIAERCLNHKIPGIEGIYNRHQYFDERKAALAQWANLLVALEGGEEYNVMPIRKVK</sequence>
<keyword evidence="4" id="KW-0233">DNA recombination</keyword>
<accession>A0A2X3GWA1</accession>
<dbReference type="InterPro" id="IPR038488">
    <property type="entry name" value="Integrase_DNA-bd_sf"/>
</dbReference>
<reference evidence="10 13" key="2">
    <citation type="submission" date="2018-12" db="EMBL/GenBank/DDBJ databases">
        <authorList>
            <consortium name="Pathogen Informatics"/>
        </authorList>
    </citation>
    <scope>NUCLEOTIDE SEQUENCE [LARGE SCALE GENOMIC DNA]</scope>
    <source>
        <strain evidence="10 13">NCTC13635</strain>
    </source>
</reference>
<dbReference type="InterPro" id="IPR025166">
    <property type="entry name" value="Integrase_DNA_bind_dom"/>
</dbReference>
<dbReference type="CDD" id="cd00801">
    <property type="entry name" value="INT_P4_C"/>
    <property type="match status" value="1"/>
</dbReference>
<dbReference type="Gene3D" id="1.10.150.130">
    <property type="match status" value="1"/>
</dbReference>
<dbReference type="InterPro" id="IPR050808">
    <property type="entry name" value="Phage_Integrase"/>
</dbReference>
<dbReference type="Pfam" id="PF22022">
    <property type="entry name" value="Phage_int_M"/>
    <property type="match status" value="1"/>
</dbReference>
<dbReference type="GO" id="GO:0003677">
    <property type="term" value="F:DNA binding"/>
    <property type="evidence" value="ECO:0007669"/>
    <property type="project" value="UniProtKB-UniRule"/>
</dbReference>
<dbReference type="PROSITE" id="PS51898">
    <property type="entry name" value="TYR_RECOMBINASE"/>
    <property type="match status" value="1"/>
</dbReference>
<comment type="similarity">
    <text evidence="1">Belongs to the 'phage' integrase family.</text>
</comment>